<feature type="non-terminal residue" evidence="1">
    <location>
        <position position="76"/>
    </location>
</feature>
<accession>A0A7J8ZIM6</accession>
<protein>
    <submittedName>
        <fullName evidence="1">Uncharacterized protein</fullName>
    </submittedName>
</protein>
<dbReference type="EMBL" id="JABEZV010000005">
    <property type="protein sequence ID" value="MBA0711184.1"/>
    <property type="molecule type" value="Genomic_DNA"/>
</dbReference>
<dbReference type="Proteomes" id="UP000593574">
    <property type="component" value="Unassembled WGS sequence"/>
</dbReference>
<keyword evidence="2" id="KW-1185">Reference proteome</keyword>
<comment type="caution">
    <text evidence="1">The sequence shown here is derived from an EMBL/GenBank/DDBJ whole genome shotgun (WGS) entry which is preliminary data.</text>
</comment>
<proteinExistence type="predicted"/>
<dbReference type="AlphaFoldDB" id="A0A7J8ZIM6"/>
<organism evidence="1 2">
    <name type="scientific">Gossypium laxum</name>
    <dbReference type="NCBI Taxonomy" id="34288"/>
    <lineage>
        <taxon>Eukaryota</taxon>
        <taxon>Viridiplantae</taxon>
        <taxon>Streptophyta</taxon>
        <taxon>Embryophyta</taxon>
        <taxon>Tracheophyta</taxon>
        <taxon>Spermatophyta</taxon>
        <taxon>Magnoliopsida</taxon>
        <taxon>eudicotyledons</taxon>
        <taxon>Gunneridae</taxon>
        <taxon>Pentapetalae</taxon>
        <taxon>rosids</taxon>
        <taxon>malvids</taxon>
        <taxon>Malvales</taxon>
        <taxon>Malvaceae</taxon>
        <taxon>Malvoideae</taxon>
        <taxon>Gossypium</taxon>
    </lineage>
</organism>
<evidence type="ECO:0000313" key="2">
    <source>
        <dbReference type="Proteomes" id="UP000593574"/>
    </source>
</evidence>
<gene>
    <name evidence="1" type="ORF">Golax_010397</name>
</gene>
<evidence type="ECO:0000313" key="1">
    <source>
        <dbReference type="EMBL" id="MBA0711184.1"/>
    </source>
</evidence>
<name>A0A7J8ZIM6_9ROSI</name>
<sequence>MCTCYNWSKQDGSFGLGPRILEEIGRDMNQVGSNLELAIKNLFQPFPFGNVYPVAPKKRSKISMLAQFKGKRKVPD</sequence>
<reference evidence="1 2" key="1">
    <citation type="journal article" date="2019" name="Genome Biol. Evol.">
        <title>Insights into the evolution of the New World diploid cottons (Gossypium, subgenus Houzingenia) based on genome sequencing.</title>
        <authorList>
            <person name="Grover C.E."/>
            <person name="Arick M.A. 2nd"/>
            <person name="Thrash A."/>
            <person name="Conover J.L."/>
            <person name="Sanders W.S."/>
            <person name="Peterson D.G."/>
            <person name="Frelichowski J.E."/>
            <person name="Scheffler J.A."/>
            <person name="Scheffler B.E."/>
            <person name="Wendel J.F."/>
        </authorList>
    </citation>
    <scope>NUCLEOTIDE SEQUENCE [LARGE SCALE GENOMIC DNA]</scope>
    <source>
        <strain evidence="1">4</strain>
        <tissue evidence="1">Leaf</tissue>
    </source>
</reference>